<evidence type="ECO:0000313" key="3">
    <source>
        <dbReference type="Proteomes" id="UP001259803"/>
    </source>
</evidence>
<organism evidence="2 3">
    <name type="scientific">Croceicoccus esteveae</name>
    <dbReference type="NCBI Taxonomy" id="3075597"/>
    <lineage>
        <taxon>Bacteria</taxon>
        <taxon>Pseudomonadati</taxon>
        <taxon>Pseudomonadota</taxon>
        <taxon>Alphaproteobacteria</taxon>
        <taxon>Sphingomonadales</taxon>
        <taxon>Erythrobacteraceae</taxon>
        <taxon>Croceicoccus</taxon>
    </lineage>
</organism>
<proteinExistence type="predicted"/>
<protein>
    <submittedName>
        <fullName evidence="2">Uncharacterized protein</fullName>
    </submittedName>
</protein>
<evidence type="ECO:0000313" key="2">
    <source>
        <dbReference type="EMBL" id="MDT0576124.1"/>
    </source>
</evidence>
<feature type="region of interest" description="Disordered" evidence="1">
    <location>
        <begin position="1"/>
        <end position="27"/>
    </location>
</feature>
<name>A0ABU2ZIJ3_9SPHN</name>
<accession>A0ABU2ZIJ3</accession>
<dbReference type="RefSeq" id="WP_311340698.1">
    <property type="nucleotide sequence ID" value="NZ_JAVRHS010000005.1"/>
</dbReference>
<keyword evidence="3" id="KW-1185">Reference proteome</keyword>
<comment type="caution">
    <text evidence="2">The sequence shown here is derived from an EMBL/GenBank/DDBJ whole genome shotgun (WGS) entry which is preliminary data.</text>
</comment>
<gene>
    <name evidence="2" type="ORF">RM533_07980</name>
</gene>
<reference evidence="2 3" key="1">
    <citation type="submission" date="2023-09" db="EMBL/GenBank/DDBJ databases">
        <authorList>
            <person name="Rey-Velasco X."/>
        </authorList>
    </citation>
    <scope>NUCLEOTIDE SEQUENCE [LARGE SCALE GENOMIC DNA]</scope>
    <source>
        <strain evidence="2 3">F390</strain>
    </source>
</reference>
<evidence type="ECO:0000256" key="1">
    <source>
        <dbReference type="SAM" id="MobiDB-lite"/>
    </source>
</evidence>
<sequence length="55" mass="5963">MNGPHVNGPDVNGPDVNGPDVNGPDVNGNVAEEIPFCRFCLQEQRDLPMLSHHVI</sequence>
<dbReference type="Proteomes" id="UP001259803">
    <property type="component" value="Unassembled WGS sequence"/>
</dbReference>
<dbReference type="EMBL" id="JAVRHS010000005">
    <property type="protein sequence ID" value="MDT0576124.1"/>
    <property type="molecule type" value="Genomic_DNA"/>
</dbReference>